<name>A0A9N8MRZ7_9BURK</name>
<feature type="transmembrane region" description="Helical" evidence="1">
    <location>
        <begin position="63"/>
        <end position="83"/>
    </location>
</feature>
<feature type="transmembrane region" description="Helical" evidence="1">
    <location>
        <begin position="152"/>
        <end position="172"/>
    </location>
</feature>
<dbReference type="AlphaFoldDB" id="A0A9N8MRZ7"/>
<proteinExistence type="predicted"/>
<dbReference type="Proteomes" id="UP000675121">
    <property type="component" value="Unassembled WGS sequence"/>
</dbReference>
<evidence type="ECO:0000313" key="2">
    <source>
        <dbReference type="EMBL" id="CAE6893993.1"/>
    </source>
</evidence>
<keyword evidence="1" id="KW-0472">Membrane</keyword>
<feature type="transmembrane region" description="Helical" evidence="1">
    <location>
        <begin position="119"/>
        <end position="140"/>
    </location>
</feature>
<feature type="transmembrane region" description="Helical" evidence="1">
    <location>
        <begin position="6"/>
        <end position="26"/>
    </location>
</feature>
<comment type="caution">
    <text evidence="2">The sequence shown here is derived from an EMBL/GenBank/DDBJ whole genome shotgun (WGS) entry which is preliminary data.</text>
</comment>
<gene>
    <name evidence="2" type="ORF">R70211_02889</name>
</gene>
<protein>
    <submittedName>
        <fullName evidence="2">Uncharacterized protein</fullName>
    </submittedName>
</protein>
<keyword evidence="1" id="KW-1133">Transmembrane helix</keyword>
<evidence type="ECO:0000256" key="1">
    <source>
        <dbReference type="SAM" id="Phobius"/>
    </source>
</evidence>
<accession>A0A9N8MRZ7</accession>
<reference evidence="2" key="1">
    <citation type="submission" date="2021-02" db="EMBL/GenBank/DDBJ databases">
        <authorList>
            <person name="Vanwijnsberghe S."/>
        </authorList>
    </citation>
    <scope>NUCLEOTIDE SEQUENCE</scope>
    <source>
        <strain evidence="2">R-70211</strain>
    </source>
</reference>
<dbReference type="RefSeq" id="WP_201073626.1">
    <property type="nucleotide sequence ID" value="NZ_CAJNAS010000007.1"/>
</dbReference>
<dbReference type="EMBL" id="CAJNAS010000007">
    <property type="protein sequence ID" value="CAE6893993.1"/>
    <property type="molecule type" value="Genomic_DNA"/>
</dbReference>
<feature type="transmembrane region" description="Helical" evidence="1">
    <location>
        <begin position="38"/>
        <end position="57"/>
    </location>
</feature>
<dbReference type="PROSITE" id="PS51257">
    <property type="entry name" value="PROKAR_LIPOPROTEIN"/>
    <property type="match status" value="1"/>
</dbReference>
<organism evidence="2 3">
    <name type="scientific">Paraburkholderia domus</name>
    <dbReference type="NCBI Taxonomy" id="2793075"/>
    <lineage>
        <taxon>Bacteria</taxon>
        <taxon>Pseudomonadati</taxon>
        <taxon>Pseudomonadota</taxon>
        <taxon>Betaproteobacteria</taxon>
        <taxon>Burkholderiales</taxon>
        <taxon>Burkholderiaceae</taxon>
        <taxon>Paraburkholderia</taxon>
    </lineage>
</organism>
<feature type="transmembrane region" description="Helical" evidence="1">
    <location>
        <begin position="95"/>
        <end position="113"/>
    </location>
</feature>
<keyword evidence="3" id="KW-1185">Reference proteome</keyword>
<keyword evidence="1" id="KW-0812">Transmembrane</keyword>
<feature type="transmembrane region" description="Helical" evidence="1">
    <location>
        <begin position="192"/>
        <end position="212"/>
    </location>
</feature>
<evidence type="ECO:0000313" key="3">
    <source>
        <dbReference type="Proteomes" id="UP000675121"/>
    </source>
</evidence>
<sequence>MKFDVATFNSVSLMVFACGAVVTLTLSRIFPQVKSLRLWMIGFILMTGSVMSYATSAALQMDWLLVVAATLNFQYRILTWCGVRVLFGASARLRTGGVVCLAFCVIYSIAFALELPKICLAGLVALFFVPFRALTVYEVCKRQRQHLWLGRALVAPGSFILTINAIVPLGLVLLDRGSSAMLIGSPATTAGFYFVVFAGDLLVVVGLIVLAMQQIITEKGIFARLDHATTRIRKSMLAVPREDAKQGETETLDPA</sequence>